<dbReference type="HOGENOM" id="CLU_156089_0_0_1"/>
<dbReference type="InParanoid" id="E9HMP9"/>
<evidence type="ECO:0000313" key="1">
    <source>
        <dbReference type="EMBL" id="EFX66973.1"/>
    </source>
</evidence>
<dbReference type="Proteomes" id="UP000000305">
    <property type="component" value="Unassembled WGS sequence"/>
</dbReference>
<organism evidence="1 2">
    <name type="scientific">Daphnia pulex</name>
    <name type="common">Water flea</name>
    <dbReference type="NCBI Taxonomy" id="6669"/>
    <lineage>
        <taxon>Eukaryota</taxon>
        <taxon>Metazoa</taxon>
        <taxon>Ecdysozoa</taxon>
        <taxon>Arthropoda</taxon>
        <taxon>Crustacea</taxon>
        <taxon>Branchiopoda</taxon>
        <taxon>Diplostraca</taxon>
        <taxon>Cladocera</taxon>
        <taxon>Anomopoda</taxon>
        <taxon>Daphniidae</taxon>
        <taxon>Daphnia</taxon>
    </lineage>
</organism>
<protein>
    <submittedName>
        <fullName evidence="1">Uncharacterized protein</fullName>
    </submittedName>
</protein>
<dbReference type="KEGG" id="dpx:DAPPUDRAFT_115860"/>
<dbReference type="OrthoDB" id="6358826at2759"/>
<reference evidence="1 2" key="1">
    <citation type="journal article" date="2011" name="Science">
        <title>The ecoresponsive genome of Daphnia pulex.</title>
        <authorList>
            <person name="Colbourne J.K."/>
            <person name="Pfrender M.E."/>
            <person name="Gilbert D."/>
            <person name="Thomas W.K."/>
            <person name="Tucker A."/>
            <person name="Oakley T.H."/>
            <person name="Tokishita S."/>
            <person name="Aerts A."/>
            <person name="Arnold G.J."/>
            <person name="Basu M.K."/>
            <person name="Bauer D.J."/>
            <person name="Caceres C.E."/>
            <person name="Carmel L."/>
            <person name="Casola C."/>
            <person name="Choi J.H."/>
            <person name="Detter J.C."/>
            <person name="Dong Q."/>
            <person name="Dusheyko S."/>
            <person name="Eads B.D."/>
            <person name="Frohlich T."/>
            <person name="Geiler-Samerotte K.A."/>
            <person name="Gerlach D."/>
            <person name="Hatcher P."/>
            <person name="Jogdeo S."/>
            <person name="Krijgsveld J."/>
            <person name="Kriventseva E.V."/>
            <person name="Kultz D."/>
            <person name="Laforsch C."/>
            <person name="Lindquist E."/>
            <person name="Lopez J."/>
            <person name="Manak J.R."/>
            <person name="Muller J."/>
            <person name="Pangilinan J."/>
            <person name="Patwardhan R.P."/>
            <person name="Pitluck S."/>
            <person name="Pritham E.J."/>
            <person name="Rechtsteiner A."/>
            <person name="Rho M."/>
            <person name="Rogozin I.B."/>
            <person name="Sakarya O."/>
            <person name="Salamov A."/>
            <person name="Schaack S."/>
            <person name="Shapiro H."/>
            <person name="Shiga Y."/>
            <person name="Skalitzky C."/>
            <person name="Smith Z."/>
            <person name="Souvorov A."/>
            <person name="Sung W."/>
            <person name="Tang Z."/>
            <person name="Tsuchiya D."/>
            <person name="Tu H."/>
            <person name="Vos H."/>
            <person name="Wang M."/>
            <person name="Wolf Y.I."/>
            <person name="Yamagata H."/>
            <person name="Yamada T."/>
            <person name="Ye Y."/>
            <person name="Shaw J.R."/>
            <person name="Andrews J."/>
            <person name="Crease T.J."/>
            <person name="Tang H."/>
            <person name="Lucas S.M."/>
            <person name="Robertson H.M."/>
            <person name="Bork P."/>
            <person name="Koonin E.V."/>
            <person name="Zdobnov E.M."/>
            <person name="Grigoriev I.V."/>
            <person name="Lynch M."/>
            <person name="Boore J.L."/>
        </authorList>
    </citation>
    <scope>NUCLEOTIDE SEQUENCE [LARGE SCALE GENOMIC DNA]</scope>
</reference>
<keyword evidence="2" id="KW-1185">Reference proteome</keyword>
<proteinExistence type="predicted"/>
<dbReference type="EMBL" id="GL732689">
    <property type="protein sequence ID" value="EFX66973.1"/>
    <property type="molecule type" value="Genomic_DNA"/>
</dbReference>
<evidence type="ECO:0000313" key="2">
    <source>
        <dbReference type="Proteomes" id="UP000000305"/>
    </source>
</evidence>
<sequence>MKKSAASLSKKIANMKRTYRLLSRPGASSKGWKWFKMIDDIFGTGLMWTTVELDHVSEVDDGGPKAKKTLEPKRKKNCRKEFIEIEKERVGALKFLAESQR</sequence>
<dbReference type="PhylomeDB" id="E9HMP9"/>
<name>E9HMP9_DAPPU</name>
<dbReference type="AlphaFoldDB" id="E9HMP9"/>
<gene>
    <name evidence="1" type="ORF">DAPPUDRAFT_115860</name>
</gene>
<accession>E9HMP9</accession>